<name>A0ABW5QC67_9BACI</name>
<dbReference type="EMBL" id="JBHUMZ010000025">
    <property type="protein sequence ID" value="MFD2639494.1"/>
    <property type="molecule type" value="Genomic_DNA"/>
</dbReference>
<dbReference type="InterPro" id="IPR058705">
    <property type="entry name" value="A_ENA"/>
</dbReference>
<reference evidence="2" key="1">
    <citation type="journal article" date="2019" name="Int. J. Syst. Evol. Microbiol.">
        <title>The Global Catalogue of Microorganisms (GCM) 10K type strain sequencing project: providing services to taxonomists for standard genome sequencing and annotation.</title>
        <authorList>
            <consortium name="The Broad Institute Genomics Platform"/>
            <consortium name="The Broad Institute Genome Sequencing Center for Infectious Disease"/>
            <person name="Wu L."/>
            <person name="Ma J."/>
        </authorList>
    </citation>
    <scope>NUCLEOTIDE SEQUENCE [LARGE SCALE GENOMIC DNA]</scope>
    <source>
        <strain evidence="2">TISTR 1571</strain>
    </source>
</reference>
<evidence type="ECO:0000313" key="1">
    <source>
        <dbReference type="EMBL" id="MFD2639494.1"/>
    </source>
</evidence>
<accession>A0ABW5QC67</accession>
<proteinExistence type="predicted"/>
<dbReference type="Pfam" id="PF26595">
    <property type="entry name" value="A_ENA"/>
    <property type="match status" value="1"/>
</dbReference>
<comment type="caution">
    <text evidence="1">The sequence shown here is derived from an EMBL/GenBank/DDBJ whole genome shotgun (WGS) entry which is preliminary data.</text>
</comment>
<sequence length="260" mass="28406">MGMPEIPDFDLNNQDSINLMLASIGLEELSLAHLVNAEAEKIQRALGTLQIPGTTGDLPTHYFPPLVGESIDELFQLNRNASKILKIAAFKEFLLLMKLEDLLDFEEGENGNGNGPVTQCECSVNGVSNQPITSTTTIDGTTFEDINTEYTIRFCENCDPTSNNLNFNFDIAQLGGQINLTQGRVTQVVNCDEAANEAILVGTIRRANIVYNFTLQVVNGGDQLNFIAITDNPDADFLSLSAQLTDTELLAVVEECLLNE</sequence>
<protein>
    <submittedName>
        <fullName evidence="1">Uncharacterized protein</fullName>
    </submittedName>
</protein>
<keyword evidence="2" id="KW-1185">Reference proteome</keyword>
<evidence type="ECO:0000313" key="2">
    <source>
        <dbReference type="Proteomes" id="UP001597452"/>
    </source>
</evidence>
<gene>
    <name evidence="1" type="ORF">ACFSW4_11490</name>
</gene>
<dbReference type="RefSeq" id="WP_377329424.1">
    <property type="nucleotide sequence ID" value="NZ_JBHUMZ010000025.1"/>
</dbReference>
<organism evidence="1 2">
    <name type="scientific">Piscibacillus salipiscarius</name>
    <dbReference type="NCBI Taxonomy" id="299480"/>
    <lineage>
        <taxon>Bacteria</taxon>
        <taxon>Bacillati</taxon>
        <taxon>Bacillota</taxon>
        <taxon>Bacilli</taxon>
        <taxon>Bacillales</taxon>
        <taxon>Bacillaceae</taxon>
        <taxon>Piscibacillus</taxon>
    </lineage>
</organism>
<dbReference type="Proteomes" id="UP001597452">
    <property type="component" value="Unassembled WGS sequence"/>
</dbReference>